<dbReference type="InterPro" id="IPR017900">
    <property type="entry name" value="4Fe4S_Fe_S_CS"/>
</dbReference>
<dbReference type="InterPro" id="IPR012257">
    <property type="entry name" value="Glc_ox_4Fe-4S"/>
</dbReference>
<evidence type="ECO:0000256" key="5">
    <source>
        <dbReference type="ARBA" id="ARBA00023014"/>
    </source>
</evidence>
<dbReference type="EC" id="1.1.99.14" evidence="6"/>
<evidence type="ECO:0000256" key="2">
    <source>
        <dbReference type="ARBA" id="ARBA00022723"/>
    </source>
</evidence>
<evidence type="ECO:0000256" key="4">
    <source>
        <dbReference type="ARBA" id="ARBA00023004"/>
    </source>
</evidence>
<evidence type="ECO:0000313" key="8">
    <source>
        <dbReference type="EMBL" id="PSL06685.1"/>
    </source>
</evidence>
<name>A0A2P8EB42_9ACTN</name>
<keyword evidence="2 6" id="KW-0479">Metal-binding</keyword>
<dbReference type="Gene3D" id="1.10.1060.10">
    <property type="entry name" value="Alpha-helical ferredoxin"/>
    <property type="match status" value="1"/>
</dbReference>
<keyword evidence="6" id="KW-0249">Electron transport</keyword>
<evidence type="ECO:0000313" key="9">
    <source>
        <dbReference type="Proteomes" id="UP000243528"/>
    </source>
</evidence>
<dbReference type="PANTHER" id="PTHR32479">
    <property type="entry name" value="GLYCOLATE OXIDASE IRON-SULFUR SUBUNIT"/>
    <property type="match status" value="1"/>
</dbReference>
<dbReference type="InterPro" id="IPR004017">
    <property type="entry name" value="Cys_rich_dom"/>
</dbReference>
<dbReference type="RefSeq" id="WP_205740467.1">
    <property type="nucleotide sequence ID" value="NZ_ML142898.1"/>
</dbReference>
<comment type="cofactor">
    <cofactor evidence="6">
        <name>[4Fe-4S] cluster</name>
        <dbReference type="ChEBI" id="CHEBI:49883"/>
    </cofactor>
    <text evidence="6">Binds 2 [4Fe-4S] clusters.</text>
</comment>
<evidence type="ECO:0000256" key="1">
    <source>
        <dbReference type="ARBA" id="ARBA00022485"/>
    </source>
</evidence>
<feature type="domain" description="4Fe-4S ferredoxin-type" evidence="7">
    <location>
        <begin position="92"/>
        <end position="115"/>
    </location>
</feature>
<comment type="catalytic activity">
    <reaction evidence="6">
        <text>(R)-lactate + A = pyruvate + AH2</text>
        <dbReference type="Rhea" id="RHEA:15089"/>
        <dbReference type="ChEBI" id="CHEBI:13193"/>
        <dbReference type="ChEBI" id="CHEBI:15361"/>
        <dbReference type="ChEBI" id="CHEBI:16004"/>
        <dbReference type="ChEBI" id="CHEBI:17499"/>
    </reaction>
</comment>
<accession>A0A2P8EB42</accession>
<proteinExistence type="predicted"/>
<evidence type="ECO:0000256" key="6">
    <source>
        <dbReference type="PIRNR" id="PIRNR000139"/>
    </source>
</evidence>
<dbReference type="GO" id="GO:0046872">
    <property type="term" value="F:metal ion binding"/>
    <property type="evidence" value="ECO:0007669"/>
    <property type="project" value="UniProtKB-UniRule"/>
</dbReference>
<feature type="domain" description="4Fe-4S ferredoxin-type" evidence="7">
    <location>
        <begin position="39"/>
        <end position="69"/>
    </location>
</feature>
<gene>
    <name evidence="8" type="ORF">CLV30_10270</name>
</gene>
<keyword evidence="1 6" id="KW-0004">4Fe-4S</keyword>
<dbReference type="GO" id="GO:0019154">
    <property type="term" value="F:glycolate dehydrogenase activity"/>
    <property type="evidence" value="ECO:0007669"/>
    <property type="project" value="UniProtKB-EC"/>
</dbReference>
<dbReference type="PROSITE" id="PS51379">
    <property type="entry name" value="4FE4S_FER_2"/>
    <property type="match status" value="2"/>
</dbReference>
<keyword evidence="3" id="KW-0677">Repeat</keyword>
<dbReference type="InterPro" id="IPR009051">
    <property type="entry name" value="Helical_ferredxn"/>
</dbReference>
<dbReference type="Pfam" id="PF02754">
    <property type="entry name" value="CCG"/>
    <property type="match status" value="2"/>
</dbReference>
<dbReference type="PANTHER" id="PTHR32479:SF17">
    <property type="entry name" value="GLYCOLATE OXIDASE IRON-SULFUR SUBUNIT"/>
    <property type="match status" value="1"/>
</dbReference>
<keyword evidence="4 6" id="KW-0408">Iron</keyword>
<dbReference type="SUPFAM" id="SSF54862">
    <property type="entry name" value="4Fe-4S ferredoxins"/>
    <property type="match status" value="1"/>
</dbReference>
<dbReference type="GO" id="GO:0051539">
    <property type="term" value="F:4 iron, 4 sulfur cluster binding"/>
    <property type="evidence" value="ECO:0007669"/>
    <property type="project" value="UniProtKB-UniRule"/>
</dbReference>
<comment type="function">
    <text evidence="6">Component of a complex that catalyzes the oxidation of glycolate to glyoxylate.</text>
</comment>
<dbReference type="AlphaFoldDB" id="A0A2P8EB42"/>
<comment type="catalytic activity">
    <reaction evidence="6">
        <text>glycolate + A = glyoxylate + AH2</text>
        <dbReference type="Rhea" id="RHEA:21264"/>
        <dbReference type="ChEBI" id="CHEBI:13193"/>
        <dbReference type="ChEBI" id="CHEBI:17499"/>
        <dbReference type="ChEBI" id="CHEBI:29805"/>
        <dbReference type="ChEBI" id="CHEBI:36655"/>
        <dbReference type="EC" id="1.1.99.14"/>
    </reaction>
</comment>
<evidence type="ECO:0000256" key="3">
    <source>
        <dbReference type="ARBA" id="ARBA00022737"/>
    </source>
</evidence>
<keyword evidence="5 6" id="KW-0411">Iron-sulfur</keyword>
<dbReference type="EMBL" id="PYGE01000002">
    <property type="protein sequence ID" value="PSL06685.1"/>
    <property type="molecule type" value="Genomic_DNA"/>
</dbReference>
<reference evidence="8 9" key="1">
    <citation type="submission" date="2018-03" db="EMBL/GenBank/DDBJ databases">
        <title>Genomic Encyclopedia of Archaeal and Bacterial Type Strains, Phase II (KMG-II): from individual species to whole genera.</title>
        <authorList>
            <person name="Goeker M."/>
        </authorList>
    </citation>
    <scope>NUCLEOTIDE SEQUENCE [LARGE SCALE GENOMIC DNA]</scope>
    <source>
        <strain evidence="8 9">DSM 45211</strain>
    </source>
</reference>
<sequence>MTGDDEAAAPASGPLLDPAAFARVPGQVDTGDHGAHARGIFDVELLDRCISCGFCLPVCPTYALDKDEQSSPRGRITLMRALESGRLEPDDPVLQHEASYCLGCRACETVCPAGVEYGPMLEQWRDHQWRAGHGPRLARWLRWAVERRAMLRLSGLVRRFARTRGPVSDASPHVMLGCAERALFPSVSRAAVSLVPGADAPAEQGCCGALHAHNGDSAGGRAMAERLGQDLPGTIVTTSGGCAAHVAEHLGRDRVAEISDYLTRTGWAPAGRLMTTGADGKPRPVRVSLQDSCHLRNGLGVSGQPRELLERIAEYVEAPSAASCCGAAGSYSMLRPRDSKRVLAPKLDEIEQLGVDYVVAVNPGCLLQLKQGLLARRSRVKAVHLVELLIRAA</sequence>
<dbReference type="PIRSF" id="PIRSF000139">
    <property type="entry name" value="Glc_ox_4Fe-4S"/>
    <property type="match status" value="1"/>
</dbReference>
<dbReference type="PROSITE" id="PS00198">
    <property type="entry name" value="4FE4S_FER_1"/>
    <property type="match status" value="2"/>
</dbReference>
<keyword evidence="9" id="KW-1185">Reference proteome</keyword>
<protein>
    <recommendedName>
        <fullName evidence="6">Glycolate oxidase iron-sulfur subunit</fullName>
        <ecNumber evidence="6">1.1.99.14</ecNumber>
    </recommendedName>
</protein>
<dbReference type="InterPro" id="IPR017896">
    <property type="entry name" value="4Fe4S_Fe-S-bd"/>
</dbReference>
<keyword evidence="6" id="KW-0813">Transport</keyword>
<dbReference type="Proteomes" id="UP000243528">
    <property type="component" value="Unassembled WGS sequence"/>
</dbReference>
<evidence type="ECO:0000259" key="7">
    <source>
        <dbReference type="PROSITE" id="PS51379"/>
    </source>
</evidence>
<organism evidence="8 9">
    <name type="scientific">Haloactinopolyspora alba</name>
    <dbReference type="NCBI Taxonomy" id="648780"/>
    <lineage>
        <taxon>Bacteria</taxon>
        <taxon>Bacillati</taxon>
        <taxon>Actinomycetota</taxon>
        <taxon>Actinomycetes</taxon>
        <taxon>Jiangellales</taxon>
        <taxon>Jiangellaceae</taxon>
        <taxon>Haloactinopolyspora</taxon>
    </lineage>
</organism>
<dbReference type="Pfam" id="PF13183">
    <property type="entry name" value="Fer4_8"/>
    <property type="match status" value="1"/>
</dbReference>
<comment type="caution">
    <text evidence="8">The sequence shown here is derived from an EMBL/GenBank/DDBJ whole genome shotgun (WGS) entry which is preliminary data.</text>
</comment>